<keyword evidence="4" id="KW-1185">Reference proteome</keyword>
<reference evidence="3" key="1">
    <citation type="submission" date="2020-11" db="EMBL/GenBank/DDBJ databases">
        <title>Sequencing the genomes of 1000 actinobacteria strains.</title>
        <authorList>
            <person name="Klenk H.-P."/>
        </authorList>
    </citation>
    <scope>NUCLEOTIDE SEQUENCE</scope>
    <source>
        <strain evidence="3">DSM 43175</strain>
    </source>
</reference>
<evidence type="ECO:0000313" key="4">
    <source>
        <dbReference type="Proteomes" id="UP000614047"/>
    </source>
</evidence>
<comment type="caution">
    <text evidence="3">The sequence shown here is derived from an EMBL/GenBank/DDBJ whole genome shotgun (WGS) entry which is preliminary data.</text>
</comment>
<dbReference type="EMBL" id="JADOUA010000001">
    <property type="protein sequence ID" value="MBG6092319.1"/>
    <property type="molecule type" value="Genomic_DNA"/>
</dbReference>
<dbReference type="RefSeq" id="WP_197014519.1">
    <property type="nucleotide sequence ID" value="NZ_BAABES010000012.1"/>
</dbReference>
<dbReference type="Pfam" id="PF08327">
    <property type="entry name" value="AHSA1"/>
    <property type="match status" value="1"/>
</dbReference>
<protein>
    <submittedName>
        <fullName evidence="3">Uncharacterized protein YndB with AHSA1/START domain</fullName>
    </submittedName>
</protein>
<name>A0A931DPD8_9ACTN</name>
<organism evidence="3 4">
    <name type="scientific">Actinomadura viridis</name>
    <dbReference type="NCBI Taxonomy" id="58110"/>
    <lineage>
        <taxon>Bacteria</taxon>
        <taxon>Bacillati</taxon>
        <taxon>Actinomycetota</taxon>
        <taxon>Actinomycetes</taxon>
        <taxon>Streptosporangiales</taxon>
        <taxon>Thermomonosporaceae</taxon>
        <taxon>Actinomadura</taxon>
    </lineage>
</organism>
<comment type="similarity">
    <text evidence="1">Belongs to the AHA1 family.</text>
</comment>
<evidence type="ECO:0000313" key="3">
    <source>
        <dbReference type="EMBL" id="MBG6092319.1"/>
    </source>
</evidence>
<sequence length="164" mass="18008">MTRQDLSSESTTLYAEGDELVAERVFDAPRELVWAVMTSPEHVSAWWGPHGTTTDVVEMDVRPGGGWRWVNEFDGGEAPFRGEYLEVEAPERYVRTSIYDVAPANEGPPAIEELVLTDLGGRTKVVHRSRFPSPEVLAMALGTGMSKGALETYDRLALVLAEAG</sequence>
<gene>
    <name evidence="3" type="ORF">IW256_006432</name>
</gene>
<dbReference type="Proteomes" id="UP000614047">
    <property type="component" value="Unassembled WGS sequence"/>
</dbReference>
<evidence type="ECO:0000259" key="2">
    <source>
        <dbReference type="Pfam" id="PF08327"/>
    </source>
</evidence>
<dbReference type="InterPro" id="IPR023393">
    <property type="entry name" value="START-like_dom_sf"/>
</dbReference>
<dbReference type="InterPro" id="IPR013538">
    <property type="entry name" value="ASHA1/2-like_C"/>
</dbReference>
<accession>A0A931DPD8</accession>
<feature type="domain" description="Activator of Hsp90 ATPase homologue 1/2-like C-terminal" evidence="2">
    <location>
        <begin position="27"/>
        <end position="160"/>
    </location>
</feature>
<dbReference type="AlphaFoldDB" id="A0A931DPD8"/>
<dbReference type="Gene3D" id="3.30.530.20">
    <property type="match status" value="1"/>
</dbReference>
<dbReference type="SUPFAM" id="SSF55961">
    <property type="entry name" value="Bet v1-like"/>
    <property type="match status" value="1"/>
</dbReference>
<proteinExistence type="inferred from homology"/>
<evidence type="ECO:0000256" key="1">
    <source>
        <dbReference type="ARBA" id="ARBA00006817"/>
    </source>
</evidence>